<dbReference type="Gene3D" id="3.40.225.10">
    <property type="entry name" value="Class II aldolase/adducin N-terminal domain"/>
    <property type="match status" value="1"/>
</dbReference>
<accession>A0A3A5L2G1</accession>
<reference evidence="2 3" key="1">
    <citation type="submission" date="2018-09" db="EMBL/GenBank/DDBJ databases">
        <title>Mesorhizobium carmichaelinearum sp. nov. isolated from Carmichaelinea spp. root nodules in New Zealand.</title>
        <authorList>
            <person name="De Meyer S.E."/>
        </authorList>
    </citation>
    <scope>NUCLEOTIDE SEQUENCE [LARGE SCALE GENOMIC DNA]</scope>
    <source>
        <strain evidence="2 3">ICMP19557</strain>
    </source>
</reference>
<dbReference type="OrthoDB" id="9814830at2"/>
<dbReference type="AlphaFoldDB" id="A0A3A5L2G1"/>
<sequence length="357" mass="37800">MAAGIDHNAAELEALRVLSARVGADPLLVQGAGGNTSLKQAGLLWIKASGTWLMNAATTDIMVPVALAPLLDAVARKDPAAEKAAEFTLADLNPHQLRPSIETTVHALLSHKIVVHVHCVETIAIAVQTNAEALLEERLRGLDWAFVPYRRPGLPLAQGIAERLQPRTNVLVLGNHGLVVAADTVAEASLLLRRVTGLLARTPRAAPSPDLDALIRLAMGRGYRLPIAVEAHAAATDLASCRIAASGSLYPDHVIFLGPGSVIAGPNENADAVVARTTAAGQPAPASLLFPGKGILMRRDANAGAEAMARCLADVAARIDPAARVNYLSLEQNAELLNWDAEKYRQELNRRNVTTLQ</sequence>
<comment type="caution">
    <text evidence="2">The sequence shown here is derived from an EMBL/GenBank/DDBJ whole genome shotgun (WGS) entry which is preliminary data.</text>
</comment>
<dbReference type="InterPro" id="IPR036409">
    <property type="entry name" value="Aldolase_II/adducin_N_sf"/>
</dbReference>
<protein>
    <submittedName>
        <fullName evidence="2">Class II aldolase</fullName>
    </submittedName>
</protein>
<dbReference type="SMART" id="SM01007">
    <property type="entry name" value="Aldolase_II"/>
    <property type="match status" value="1"/>
</dbReference>
<evidence type="ECO:0000259" key="1">
    <source>
        <dbReference type="SMART" id="SM01007"/>
    </source>
</evidence>
<dbReference type="Pfam" id="PF00596">
    <property type="entry name" value="Aldolase_II"/>
    <property type="match status" value="1"/>
</dbReference>
<proteinExistence type="predicted"/>
<dbReference type="InterPro" id="IPR001303">
    <property type="entry name" value="Aldolase_II/adducin_N"/>
</dbReference>
<dbReference type="RefSeq" id="WP_120014301.1">
    <property type="nucleotide sequence ID" value="NZ_QZWZ01000007.1"/>
</dbReference>
<gene>
    <name evidence="2" type="ORF">D3227_10850</name>
</gene>
<evidence type="ECO:0000313" key="3">
    <source>
        <dbReference type="Proteomes" id="UP000272706"/>
    </source>
</evidence>
<dbReference type="Proteomes" id="UP000272706">
    <property type="component" value="Unassembled WGS sequence"/>
</dbReference>
<dbReference type="EMBL" id="QZWZ01000007">
    <property type="protein sequence ID" value="RJT40088.1"/>
    <property type="molecule type" value="Genomic_DNA"/>
</dbReference>
<name>A0A3A5L2G1_9HYPH</name>
<dbReference type="SUPFAM" id="SSF53639">
    <property type="entry name" value="AraD/HMP-PK domain-like"/>
    <property type="match status" value="1"/>
</dbReference>
<evidence type="ECO:0000313" key="2">
    <source>
        <dbReference type="EMBL" id="RJT40088.1"/>
    </source>
</evidence>
<keyword evidence="3" id="KW-1185">Reference proteome</keyword>
<feature type="domain" description="Class II aldolase/adducin N-terminal" evidence="1">
    <location>
        <begin position="14"/>
        <end position="203"/>
    </location>
</feature>
<organism evidence="2 3">
    <name type="scientific">Mesorhizobium waimense</name>
    <dbReference type="NCBI Taxonomy" id="1300307"/>
    <lineage>
        <taxon>Bacteria</taxon>
        <taxon>Pseudomonadati</taxon>
        <taxon>Pseudomonadota</taxon>
        <taxon>Alphaproteobacteria</taxon>
        <taxon>Hyphomicrobiales</taxon>
        <taxon>Phyllobacteriaceae</taxon>
        <taxon>Mesorhizobium</taxon>
    </lineage>
</organism>